<dbReference type="Proteomes" id="UP001373714">
    <property type="component" value="Unassembled WGS sequence"/>
</dbReference>
<dbReference type="AlphaFoldDB" id="A0AAV9U8L6"/>
<keyword evidence="3" id="KW-1185">Reference proteome</keyword>
<dbReference type="PROSITE" id="PS50142">
    <property type="entry name" value="RNASE_3_2"/>
    <property type="match status" value="1"/>
</dbReference>
<comment type="caution">
    <text evidence="2">The sequence shown here is derived from an EMBL/GenBank/DDBJ whole genome shotgun (WGS) entry which is preliminary data.</text>
</comment>
<dbReference type="InterPro" id="IPR036389">
    <property type="entry name" value="RNase_III_sf"/>
</dbReference>
<proteinExistence type="predicted"/>
<organism evidence="2 3">
    <name type="scientific">Orbilia blumenaviensis</name>
    <dbReference type="NCBI Taxonomy" id="1796055"/>
    <lineage>
        <taxon>Eukaryota</taxon>
        <taxon>Fungi</taxon>
        <taxon>Dikarya</taxon>
        <taxon>Ascomycota</taxon>
        <taxon>Pezizomycotina</taxon>
        <taxon>Orbiliomycetes</taxon>
        <taxon>Orbiliales</taxon>
        <taxon>Orbiliaceae</taxon>
        <taxon>Orbilia</taxon>
    </lineage>
</organism>
<gene>
    <name evidence="2" type="ORF">TWF730_003195</name>
</gene>
<dbReference type="GO" id="GO:0004525">
    <property type="term" value="F:ribonuclease III activity"/>
    <property type="evidence" value="ECO:0007669"/>
    <property type="project" value="InterPro"/>
</dbReference>
<accession>A0AAV9U8L6</accession>
<reference evidence="2 3" key="1">
    <citation type="submission" date="2019-10" db="EMBL/GenBank/DDBJ databases">
        <authorList>
            <person name="Palmer J.M."/>
        </authorList>
    </citation>
    <scope>NUCLEOTIDE SEQUENCE [LARGE SCALE GENOMIC DNA]</scope>
    <source>
        <strain evidence="2 3">TWF730</strain>
    </source>
</reference>
<evidence type="ECO:0000313" key="3">
    <source>
        <dbReference type="Proteomes" id="UP001373714"/>
    </source>
</evidence>
<dbReference type="InterPro" id="IPR000999">
    <property type="entry name" value="RNase_III_dom"/>
</dbReference>
<name>A0AAV9U8L6_9PEZI</name>
<dbReference type="SUPFAM" id="SSF69065">
    <property type="entry name" value="RNase III domain-like"/>
    <property type="match status" value="1"/>
</dbReference>
<evidence type="ECO:0000259" key="1">
    <source>
        <dbReference type="PROSITE" id="PS50142"/>
    </source>
</evidence>
<dbReference type="Gene3D" id="1.10.1520.10">
    <property type="entry name" value="Ribonuclease III domain"/>
    <property type="match status" value="1"/>
</dbReference>
<feature type="domain" description="RNase III" evidence="1">
    <location>
        <begin position="76"/>
        <end position="181"/>
    </location>
</feature>
<evidence type="ECO:0000313" key="2">
    <source>
        <dbReference type="EMBL" id="KAK6335818.1"/>
    </source>
</evidence>
<sequence length="213" mass="23918">MQRLVISKAAKQALDAFKTSKGGTLAPTLKFSGSKSQNAYFSSAQTQATKEKFQLFTYPPDAKVPVPPEIVSPELRRVLQENTNHLNFDTRFGILSRKRLEHIGDVEIRAVITPYLVKMQPQLQWPEMMYLEGVLNSNAQLGLFAKDMDTAGRIGIQNIQGGKRLADLLEAQIGALLLENENREATKSFIEKLIEPSIPFHREVFRANGHKLL</sequence>
<dbReference type="EMBL" id="JAVHNS010000014">
    <property type="protein sequence ID" value="KAK6335818.1"/>
    <property type="molecule type" value="Genomic_DNA"/>
</dbReference>
<protein>
    <recommendedName>
        <fullName evidence="1">RNase III domain-containing protein</fullName>
    </recommendedName>
</protein>
<dbReference type="GO" id="GO:0006396">
    <property type="term" value="P:RNA processing"/>
    <property type="evidence" value="ECO:0007669"/>
    <property type="project" value="InterPro"/>
</dbReference>